<dbReference type="PANTHER" id="PTHR10050">
    <property type="entry name" value="DOLICHYL-PHOSPHATE-MANNOSE--PROTEIN MANNOSYLTRANSFERASE"/>
    <property type="match status" value="1"/>
</dbReference>
<keyword evidence="6 10" id="KW-0812">Transmembrane</keyword>
<evidence type="ECO:0000313" key="15">
    <source>
        <dbReference type="Proteomes" id="UP001589707"/>
    </source>
</evidence>
<dbReference type="Proteomes" id="UP001589707">
    <property type="component" value="Unassembled WGS sequence"/>
</dbReference>
<keyword evidence="5 10" id="KW-0808">Transferase</keyword>
<feature type="transmembrane region" description="Helical" evidence="10">
    <location>
        <begin position="464"/>
        <end position="487"/>
    </location>
</feature>
<evidence type="ECO:0000256" key="4">
    <source>
        <dbReference type="ARBA" id="ARBA00022676"/>
    </source>
</evidence>
<evidence type="ECO:0000256" key="11">
    <source>
        <dbReference type="SAM" id="MobiDB-lite"/>
    </source>
</evidence>
<comment type="function">
    <text evidence="10">Protein O-mannosyltransferase that catalyzes the transfer of a single mannose residue from a polyprenol phospho-mannosyl lipidic donor to the hydroxyl group of selected serine and threonine residues in acceptor proteins.</text>
</comment>
<evidence type="ECO:0000256" key="9">
    <source>
        <dbReference type="ARBA" id="ARBA00093617"/>
    </source>
</evidence>
<dbReference type="InterPro" id="IPR027005">
    <property type="entry name" value="PMT-like"/>
</dbReference>
<evidence type="ECO:0000256" key="5">
    <source>
        <dbReference type="ARBA" id="ARBA00022679"/>
    </source>
</evidence>
<feature type="transmembrane region" description="Helical" evidence="10">
    <location>
        <begin position="264"/>
        <end position="282"/>
    </location>
</feature>
<feature type="transmembrane region" description="Helical" evidence="10">
    <location>
        <begin position="137"/>
        <end position="155"/>
    </location>
</feature>
<proteinExistence type="inferred from homology"/>
<keyword evidence="7 10" id="KW-1133">Transmembrane helix</keyword>
<keyword evidence="8 10" id="KW-0472">Membrane</keyword>
<evidence type="ECO:0000256" key="10">
    <source>
        <dbReference type="RuleBase" id="RU367007"/>
    </source>
</evidence>
<organism evidence="14 15">
    <name type="scientific">Brevibacterium otitidis</name>
    <dbReference type="NCBI Taxonomy" id="53364"/>
    <lineage>
        <taxon>Bacteria</taxon>
        <taxon>Bacillati</taxon>
        <taxon>Actinomycetota</taxon>
        <taxon>Actinomycetes</taxon>
        <taxon>Micrococcales</taxon>
        <taxon>Brevibacteriaceae</taxon>
        <taxon>Brevibacterium</taxon>
    </lineage>
</organism>
<sequence>MSQPSPAPTAAAGSAAAAPAADRAHRPAPLRERLAALDPRVWTWGVPLLLGVIAALMRFYRLGFPGRLIFDETYYVKDAYTLSQAGYEKAWPDEPNPRFEAGDTSIVLDEPSYVVHPPLGKWILSLGMEIFGADSSFGWRFSAALVGALSVVVLACFAIRLFRSVWIGGLAGLLMSVDGEHFVHSRTGLLDLFLMFFVLLAFGFLVLDREQTNRRLHERLAHPPARAPRLAADADPWTFGPALGFRGWRLAAGLSLGCAMGVKWSGLYALAVFGIAVVVWDITSRYRAGVRRPVAGMLIRDSVPAFLLMVPVAFVTYVATWSGWIFTDGGWDRQWAAEHSGWWDSLPGWIPSLAEYHRSAYSFHVGLSSEHTYMSNPWGWIVQWRPTSFYYESYANGENGCLVEKCSSAITSVGNPVIWGLAPVAIIILILAWIVRRDSRAGFILAGFAATWLPWFTYQDRTIFTFYTIVMVPFVCLAIAYCLGLLWGDAEAEGGQALLLRRLAVAAVGATAILAFAFFWPVYTGEVIPYDSWRLRMWNPTWI</sequence>
<dbReference type="EMBL" id="JBHMAU010000074">
    <property type="protein sequence ID" value="MFB9777283.1"/>
    <property type="molecule type" value="Genomic_DNA"/>
</dbReference>
<feature type="transmembrane region" description="Helical" evidence="10">
    <location>
        <begin position="442"/>
        <end position="458"/>
    </location>
</feature>
<keyword evidence="4 10" id="KW-0328">Glycosyltransferase</keyword>
<dbReference type="PANTHER" id="PTHR10050:SF46">
    <property type="entry name" value="PROTEIN O-MANNOSYL-TRANSFERASE 2"/>
    <property type="match status" value="1"/>
</dbReference>
<evidence type="ECO:0000313" key="14">
    <source>
        <dbReference type="EMBL" id="MFB9777283.1"/>
    </source>
</evidence>
<evidence type="ECO:0000256" key="2">
    <source>
        <dbReference type="ARBA" id="ARBA00004922"/>
    </source>
</evidence>
<gene>
    <name evidence="14" type="ORF">ACFFN1_12885</name>
</gene>
<evidence type="ECO:0000256" key="3">
    <source>
        <dbReference type="ARBA" id="ARBA00007222"/>
    </source>
</evidence>
<feature type="transmembrane region" description="Helical" evidence="10">
    <location>
        <begin position="499"/>
        <end position="523"/>
    </location>
</feature>
<keyword evidence="15" id="KW-1185">Reference proteome</keyword>
<feature type="compositionally biased region" description="Low complexity" evidence="11">
    <location>
        <begin position="8"/>
        <end position="21"/>
    </location>
</feature>
<evidence type="ECO:0000256" key="1">
    <source>
        <dbReference type="ARBA" id="ARBA00004127"/>
    </source>
</evidence>
<dbReference type="RefSeq" id="WP_376841196.1">
    <property type="nucleotide sequence ID" value="NZ_JBHMAU010000074.1"/>
</dbReference>
<dbReference type="InterPro" id="IPR003342">
    <property type="entry name" value="ArnT-like_N"/>
</dbReference>
<comment type="pathway">
    <text evidence="2 10">Protein modification; protein glycosylation.</text>
</comment>
<comment type="caution">
    <text evidence="14">The sequence shown here is derived from an EMBL/GenBank/DDBJ whole genome shotgun (WGS) entry which is preliminary data.</text>
</comment>
<dbReference type="InterPro" id="IPR032421">
    <property type="entry name" value="PMT_4TMC"/>
</dbReference>
<evidence type="ECO:0000256" key="6">
    <source>
        <dbReference type="ARBA" id="ARBA00022692"/>
    </source>
</evidence>
<dbReference type="Pfam" id="PF16192">
    <property type="entry name" value="PMT_4TMC"/>
    <property type="match status" value="1"/>
</dbReference>
<name>A0ABV5X4C7_9MICO</name>
<feature type="domain" description="ArnT-like N-terminal" evidence="12">
    <location>
        <begin position="49"/>
        <end position="211"/>
    </location>
</feature>
<evidence type="ECO:0000256" key="8">
    <source>
        <dbReference type="ARBA" id="ARBA00023136"/>
    </source>
</evidence>
<feature type="transmembrane region" description="Helical" evidence="10">
    <location>
        <begin position="303"/>
        <end position="326"/>
    </location>
</feature>
<evidence type="ECO:0000259" key="12">
    <source>
        <dbReference type="Pfam" id="PF02366"/>
    </source>
</evidence>
<dbReference type="EC" id="2.4.1.-" evidence="10"/>
<comment type="similarity">
    <text evidence="3 10">Belongs to the glycosyltransferase 39 family.</text>
</comment>
<reference evidence="14 15" key="1">
    <citation type="submission" date="2024-09" db="EMBL/GenBank/DDBJ databases">
        <authorList>
            <person name="Sun Q."/>
            <person name="Mori K."/>
        </authorList>
    </citation>
    <scope>NUCLEOTIDE SEQUENCE [LARGE SCALE GENOMIC DNA]</scope>
    <source>
        <strain evidence="14 15">JCM 11683</strain>
    </source>
</reference>
<keyword evidence="10" id="KW-1003">Cell membrane</keyword>
<feature type="transmembrane region" description="Helical" evidence="10">
    <location>
        <begin position="41"/>
        <end position="60"/>
    </location>
</feature>
<dbReference type="GO" id="GO:0016757">
    <property type="term" value="F:glycosyltransferase activity"/>
    <property type="evidence" value="ECO:0007669"/>
    <property type="project" value="UniProtKB-KW"/>
</dbReference>
<protein>
    <recommendedName>
        <fullName evidence="9 10">Polyprenol-phosphate-mannose--protein mannosyltransferase</fullName>
        <ecNumber evidence="10">2.4.1.-</ecNumber>
    </recommendedName>
</protein>
<feature type="transmembrane region" description="Helical" evidence="10">
    <location>
        <begin position="417"/>
        <end position="435"/>
    </location>
</feature>
<evidence type="ECO:0000259" key="13">
    <source>
        <dbReference type="Pfam" id="PF16192"/>
    </source>
</evidence>
<evidence type="ECO:0000256" key="7">
    <source>
        <dbReference type="ARBA" id="ARBA00022989"/>
    </source>
</evidence>
<feature type="domain" description="Protein O-mannosyl-transferase C-terminal four TM" evidence="13">
    <location>
        <begin position="353"/>
        <end position="542"/>
    </location>
</feature>
<accession>A0ABV5X4C7</accession>
<comment type="subcellular location">
    <subcellularLocation>
        <location evidence="10">Cell membrane</location>
    </subcellularLocation>
    <subcellularLocation>
        <location evidence="1">Endomembrane system</location>
        <topology evidence="1">Multi-pass membrane protein</topology>
    </subcellularLocation>
</comment>
<feature type="transmembrane region" description="Helical" evidence="10">
    <location>
        <begin position="189"/>
        <end position="207"/>
    </location>
</feature>
<feature type="region of interest" description="Disordered" evidence="11">
    <location>
        <begin position="1"/>
        <end position="24"/>
    </location>
</feature>
<dbReference type="Pfam" id="PF02366">
    <property type="entry name" value="PMT"/>
    <property type="match status" value="1"/>
</dbReference>